<dbReference type="AlphaFoldDB" id="A0A9N8EPA9"/>
<dbReference type="Pfam" id="PF20524">
    <property type="entry name" value="DUF6739"/>
    <property type="match status" value="1"/>
</dbReference>
<dbReference type="EMBL" id="CAICTM010001362">
    <property type="protein sequence ID" value="CAB9522991.1"/>
    <property type="molecule type" value="Genomic_DNA"/>
</dbReference>
<name>A0A9N8EPA9_9STRA</name>
<keyword evidence="1" id="KW-1133">Transmembrane helix</keyword>
<proteinExistence type="predicted"/>
<dbReference type="OrthoDB" id="2111127at2759"/>
<evidence type="ECO:0000256" key="1">
    <source>
        <dbReference type="SAM" id="Phobius"/>
    </source>
</evidence>
<evidence type="ECO:0000313" key="3">
    <source>
        <dbReference type="Proteomes" id="UP001153069"/>
    </source>
</evidence>
<keyword evidence="1" id="KW-0812">Transmembrane</keyword>
<comment type="caution">
    <text evidence="2">The sequence shown here is derived from an EMBL/GenBank/DDBJ whole genome shotgun (WGS) entry which is preliminary data.</text>
</comment>
<keyword evidence="3" id="KW-1185">Reference proteome</keyword>
<feature type="transmembrane region" description="Helical" evidence="1">
    <location>
        <begin position="38"/>
        <end position="60"/>
    </location>
</feature>
<accession>A0A9N8EPA9</accession>
<protein>
    <submittedName>
        <fullName evidence="2">Uncharacterized protein</fullName>
    </submittedName>
</protein>
<dbReference type="Proteomes" id="UP001153069">
    <property type="component" value="Unassembled WGS sequence"/>
</dbReference>
<gene>
    <name evidence="2" type="ORF">SEMRO_1364_G266450.1</name>
</gene>
<keyword evidence="1" id="KW-0472">Membrane</keyword>
<evidence type="ECO:0000313" key="2">
    <source>
        <dbReference type="EMBL" id="CAB9522991.1"/>
    </source>
</evidence>
<dbReference type="InterPro" id="IPR046627">
    <property type="entry name" value="DUF6739"/>
</dbReference>
<feature type="transmembrane region" description="Helical" evidence="1">
    <location>
        <begin position="135"/>
        <end position="156"/>
    </location>
</feature>
<organism evidence="2 3">
    <name type="scientific">Seminavis robusta</name>
    <dbReference type="NCBI Taxonomy" id="568900"/>
    <lineage>
        <taxon>Eukaryota</taxon>
        <taxon>Sar</taxon>
        <taxon>Stramenopiles</taxon>
        <taxon>Ochrophyta</taxon>
        <taxon>Bacillariophyta</taxon>
        <taxon>Bacillariophyceae</taxon>
        <taxon>Bacillariophycidae</taxon>
        <taxon>Naviculales</taxon>
        <taxon>Naviculaceae</taxon>
        <taxon>Seminavis</taxon>
    </lineage>
</organism>
<reference evidence="2" key="1">
    <citation type="submission" date="2020-06" db="EMBL/GenBank/DDBJ databases">
        <authorList>
            <consortium name="Plant Systems Biology data submission"/>
        </authorList>
    </citation>
    <scope>NUCLEOTIDE SEQUENCE</scope>
    <source>
        <strain evidence="2">D6</strain>
    </source>
</reference>
<sequence>MTSTPAPPSSGAMTSEERWSQIRRTIAEGRSRMAGGTLYTLMAGAGAVAVLGGFEGWLCIKPSKNLGASAVRLTTFQRLWFVGRYSLTQIIPSVIQESQPTGVIAQVLGLPRENFYSSPCSAPPQRHLMINRLRAIRGALAGSVILSQVLAIMDVLGQTRTAYVNRIRLGREPPLEDFTRQGVVIRLQGQASLLCNLTMAREGRRHFFPIVENPKHPDIVSLVNDHALALSSEEQSHLTSKKPPPRVPVFWHCRDGGYSHKSSWRGMSVPFSWLFTTTTTTQPTPSDDNNDNTQPPRRLLILEADATPGDNTAMSLRQVGVDDFDLDLYEVAQGFTQVQSLVINNKNTGDDAFDTIRILLVDTDAKYQSGGGRQMTVREHATELGLADVIVDARDPLVFSMKGWLEQFYNQQQQQPSTSSSWTQLLLGTRSTTQQRRGRKPVILETPRRDWFLSIQAELVEHGNYQVMDRADALKEYGSLEGIPFLVYERNTADTLNTVRQLIASQMTTPTHLCALCPRPFFLESIMESRVEGVTYISSSDIHDRLLRWVRQEALQGKTAATIQHALDTRLPEILHQAMTVAKYANGIYATLDATTTLTASTETAET</sequence>